<dbReference type="AlphaFoldDB" id="A0A381N0Z8"/>
<accession>A0A381N0Z8</accession>
<dbReference type="EMBL" id="UINC01000055">
    <property type="protein sequence ID" value="SUZ48159.1"/>
    <property type="molecule type" value="Genomic_DNA"/>
</dbReference>
<name>A0A381N0Z8_9ZZZZ</name>
<sequence length="53" mass="5664">MIPLIPPLLFSDDETVRSEAVNALGQAVFRTDGDKVAEGDVIVRATLVVPVVE</sequence>
<reference evidence="1" key="1">
    <citation type="submission" date="2018-05" db="EMBL/GenBank/DDBJ databases">
        <authorList>
            <person name="Lanie J.A."/>
            <person name="Ng W.-L."/>
            <person name="Kazmierczak K.M."/>
            <person name="Andrzejewski T.M."/>
            <person name="Davidsen T.M."/>
            <person name="Wayne K.J."/>
            <person name="Tettelin H."/>
            <person name="Glass J.I."/>
            <person name="Rusch D."/>
            <person name="Podicherti R."/>
            <person name="Tsui H.-C.T."/>
            <person name="Winkler M.E."/>
        </authorList>
    </citation>
    <scope>NUCLEOTIDE SEQUENCE</scope>
</reference>
<protein>
    <submittedName>
        <fullName evidence="1">Uncharacterized protein</fullName>
    </submittedName>
</protein>
<evidence type="ECO:0000313" key="1">
    <source>
        <dbReference type="EMBL" id="SUZ48159.1"/>
    </source>
</evidence>
<proteinExistence type="predicted"/>
<organism evidence="1">
    <name type="scientific">marine metagenome</name>
    <dbReference type="NCBI Taxonomy" id="408172"/>
    <lineage>
        <taxon>unclassified sequences</taxon>
        <taxon>metagenomes</taxon>
        <taxon>ecological metagenomes</taxon>
    </lineage>
</organism>
<gene>
    <name evidence="1" type="ORF">METZ01_LOCUS1013</name>
</gene>